<evidence type="ECO:0000313" key="2">
    <source>
        <dbReference type="EMBL" id="WCT11144.1"/>
    </source>
</evidence>
<keyword evidence="3" id="KW-1185">Reference proteome</keyword>
<keyword evidence="1" id="KW-0732">Signal</keyword>
<organism evidence="2 3">
    <name type="scientific">Mucilaginibacter jinjuensis</name>
    <dbReference type="NCBI Taxonomy" id="1176721"/>
    <lineage>
        <taxon>Bacteria</taxon>
        <taxon>Pseudomonadati</taxon>
        <taxon>Bacteroidota</taxon>
        <taxon>Sphingobacteriia</taxon>
        <taxon>Sphingobacteriales</taxon>
        <taxon>Sphingobacteriaceae</taxon>
        <taxon>Mucilaginibacter</taxon>
    </lineage>
</organism>
<evidence type="ECO:0000256" key="1">
    <source>
        <dbReference type="SAM" id="SignalP"/>
    </source>
</evidence>
<dbReference type="EMBL" id="CP117167">
    <property type="protein sequence ID" value="WCT11144.1"/>
    <property type="molecule type" value="Genomic_DNA"/>
</dbReference>
<accession>A0ABY7T3W7</accession>
<protein>
    <submittedName>
        <fullName evidence="2">DUF4350 domain-containing protein</fullName>
    </submittedName>
</protein>
<reference evidence="2 3" key="1">
    <citation type="submission" date="2023-02" db="EMBL/GenBank/DDBJ databases">
        <title>Genome sequence of Mucilaginibacter jinjuensis strain KACC 16571.</title>
        <authorList>
            <person name="Kim S."/>
            <person name="Heo J."/>
            <person name="Kwon S.-W."/>
        </authorList>
    </citation>
    <scope>NUCLEOTIDE SEQUENCE [LARGE SCALE GENOMIC DNA]</scope>
    <source>
        <strain evidence="2 3">KACC 16571</strain>
    </source>
</reference>
<gene>
    <name evidence="2" type="ORF">PQO05_20605</name>
</gene>
<proteinExistence type="predicted"/>
<dbReference type="RefSeq" id="WP_273629334.1">
    <property type="nucleotide sequence ID" value="NZ_CP117167.1"/>
</dbReference>
<feature type="chain" id="PRO_5045268762" evidence="1">
    <location>
        <begin position="23"/>
        <end position="265"/>
    </location>
</feature>
<sequence>MIRKLIFSTLFVLLIVCRATFAQTVTLDYYFNHETHIKDGAPQRFHYLWDDKANTGFSIWGDIFKQQGAVLDTLGNAPTVANLKGSSVYIIVDPDTKKENPKPNYIRSEDADQIAEWVKAGGVLVLMANDSANVELPHFNILAGRFGMHFNNDLQNHVIDDAHFADGAVEMVNNPIFKTTKKAFLKDVCSIELKGKAKPAFKAANGAVIAATVQYGKGIVFAVGDPWLYNEYVNGRLPAGYDNDNAARDLAKWLLAQANSKKTNQ</sequence>
<dbReference type="InterPro" id="IPR029062">
    <property type="entry name" value="Class_I_gatase-like"/>
</dbReference>
<evidence type="ECO:0000313" key="3">
    <source>
        <dbReference type="Proteomes" id="UP001216139"/>
    </source>
</evidence>
<name>A0ABY7T3W7_9SPHI</name>
<feature type="signal peptide" evidence="1">
    <location>
        <begin position="1"/>
        <end position="22"/>
    </location>
</feature>
<dbReference type="Proteomes" id="UP001216139">
    <property type="component" value="Chromosome"/>
</dbReference>
<dbReference type="SUPFAM" id="SSF52317">
    <property type="entry name" value="Class I glutamine amidotransferase-like"/>
    <property type="match status" value="1"/>
</dbReference>